<gene>
    <name evidence="2" type="ORF">RIMI_LOCUS21342795</name>
</gene>
<comment type="caution">
    <text evidence="2">The sequence shown here is derived from an EMBL/GenBank/DDBJ whole genome shotgun (WGS) entry which is preliminary data.</text>
</comment>
<evidence type="ECO:0000313" key="2">
    <source>
        <dbReference type="EMBL" id="CAJ0966467.1"/>
    </source>
</evidence>
<evidence type="ECO:0000313" key="3">
    <source>
        <dbReference type="Proteomes" id="UP001176940"/>
    </source>
</evidence>
<dbReference type="EMBL" id="CAUEEQ010074875">
    <property type="protein sequence ID" value="CAJ0966467.1"/>
    <property type="molecule type" value="Genomic_DNA"/>
</dbReference>
<evidence type="ECO:0000256" key="1">
    <source>
        <dbReference type="SAM" id="MobiDB-lite"/>
    </source>
</evidence>
<accession>A0ABN9MM50</accession>
<feature type="compositionally biased region" description="Polar residues" evidence="1">
    <location>
        <begin position="196"/>
        <end position="214"/>
    </location>
</feature>
<organism evidence="2 3">
    <name type="scientific">Ranitomeya imitator</name>
    <name type="common">mimic poison frog</name>
    <dbReference type="NCBI Taxonomy" id="111125"/>
    <lineage>
        <taxon>Eukaryota</taxon>
        <taxon>Metazoa</taxon>
        <taxon>Chordata</taxon>
        <taxon>Craniata</taxon>
        <taxon>Vertebrata</taxon>
        <taxon>Euteleostomi</taxon>
        <taxon>Amphibia</taxon>
        <taxon>Batrachia</taxon>
        <taxon>Anura</taxon>
        <taxon>Neobatrachia</taxon>
        <taxon>Hyloidea</taxon>
        <taxon>Dendrobatidae</taxon>
        <taxon>Dendrobatinae</taxon>
        <taxon>Ranitomeya</taxon>
    </lineage>
</organism>
<proteinExistence type="predicted"/>
<feature type="region of interest" description="Disordered" evidence="1">
    <location>
        <begin position="193"/>
        <end position="214"/>
    </location>
</feature>
<keyword evidence="3" id="KW-1185">Reference proteome</keyword>
<sequence length="214" mass="24381">MERRLKDSEAAYVANQTNGNRVEWLTSQRLYTQNIDTKSKRKLFFTRQSYFELGNQASTLLAFLEEQDILEADLDKDEVVQPQAGELAGEKLLTTEYLGVREHNLTSKSFKLVQKSKNCQQDPPHVVEAAQALLIFLPHQHLLTLNHLGFFRQVLGRITGTRVTLFTSNSGSEFGKKQWTPVTAEVGTHEVRKYQIRSSTHSRQSKNSGETTEL</sequence>
<reference evidence="2" key="1">
    <citation type="submission" date="2023-07" db="EMBL/GenBank/DDBJ databases">
        <authorList>
            <person name="Stuckert A."/>
        </authorList>
    </citation>
    <scope>NUCLEOTIDE SEQUENCE</scope>
</reference>
<dbReference type="Proteomes" id="UP001176940">
    <property type="component" value="Unassembled WGS sequence"/>
</dbReference>
<name>A0ABN9MM50_9NEOB</name>
<protein>
    <submittedName>
        <fullName evidence="2">Uncharacterized protein</fullName>
    </submittedName>
</protein>